<keyword evidence="1" id="KW-1133">Transmembrane helix</keyword>
<dbReference type="Pfam" id="PF04246">
    <property type="entry name" value="RseC_MucC"/>
    <property type="match status" value="1"/>
</dbReference>
<sequence>MANVIKHRGIVENIEGNLLKVRIVQTSACAGCGAKGYCSSAEVRENEVEVMASDASAYRLGDDVWVMCEMSVGRRAVWWAFAFPFLILLASLCLFLSLDCGELWAAMFSLFLLVPYYYIMWLFRKRLERQFSFSVQPFSP</sequence>
<gene>
    <name evidence="2" type="ORF">H9819_02715</name>
</gene>
<organism evidence="2 3">
    <name type="scientific">Candidatus Bacteroides merdipullorum</name>
    <dbReference type="NCBI Taxonomy" id="2838474"/>
    <lineage>
        <taxon>Bacteria</taxon>
        <taxon>Pseudomonadati</taxon>
        <taxon>Bacteroidota</taxon>
        <taxon>Bacteroidia</taxon>
        <taxon>Bacteroidales</taxon>
        <taxon>Bacteroidaceae</taxon>
        <taxon>Bacteroides</taxon>
    </lineage>
</organism>
<reference evidence="2" key="2">
    <citation type="submission" date="2021-04" db="EMBL/GenBank/DDBJ databases">
        <authorList>
            <person name="Gilroy R."/>
        </authorList>
    </citation>
    <scope>NUCLEOTIDE SEQUENCE</scope>
    <source>
        <strain evidence="2">ChiHjej12B11-24981</strain>
    </source>
</reference>
<keyword evidence="1" id="KW-0472">Membrane</keyword>
<protein>
    <submittedName>
        <fullName evidence="2">SoxR reducing system RseC family protein</fullName>
    </submittedName>
</protein>
<keyword evidence="1" id="KW-0812">Transmembrane</keyword>
<comment type="caution">
    <text evidence="2">The sequence shown here is derived from an EMBL/GenBank/DDBJ whole genome shotgun (WGS) entry which is preliminary data.</text>
</comment>
<feature type="transmembrane region" description="Helical" evidence="1">
    <location>
        <begin position="103"/>
        <end position="123"/>
    </location>
</feature>
<reference evidence="2" key="1">
    <citation type="journal article" date="2021" name="PeerJ">
        <title>Extensive microbial diversity within the chicken gut microbiome revealed by metagenomics and culture.</title>
        <authorList>
            <person name="Gilroy R."/>
            <person name="Ravi A."/>
            <person name="Getino M."/>
            <person name="Pursley I."/>
            <person name="Horton D.L."/>
            <person name="Alikhan N.F."/>
            <person name="Baker D."/>
            <person name="Gharbi K."/>
            <person name="Hall N."/>
            <person name="Watson M."/>
            <person name="Adriaenssens E.M."/>
            <person name="Foster-Nyarko E."/>
            <person name="Jarju S."/>
            <person name="Secka A."/>
            <person name="Antonio M."/>
            <person name="Oren A."/>
            <person name="Chaudhuri R.R."/>
            <person name="La Ragione R."/>
            <person name="Hildebrand F."/>
            <person name="Pallen M.J."/>
        </authorList>
    </citation>
    <scope>NUCLEOTIDE SEQUENCE</scope>
    <source>
        <strain evidence="2">ChiHjej12B11-24981</strain>
    </source>
</reference>
<accession>A0A9D2CX48</accession>
<dbReference type="Proteomes" id="UP000824023">
    <property type="component" value="Unassembled WGS sequence"/>
</dbReference>
<evidence type="ECO:0000313" key="3">
    <source>
        <dbReference type="Proteomes" id="UP000824023"/>
    </source>
</evidence>
<feature type="transmembrane region" description="Helical" evidence="1">
    <location>
        <begin position="76"/>
        <end position="97"/>
    </location>
</feature>
<evidence type="ECO:0000256" key="1">
    <source>
        <dbReference type="SAM" id="Phobius"/>
    </source>
</evidence>
<name>A0A9D2CX48_9BACE</name>
<dbReference type="EMBL" id="DXCK01000043">
    <property type="protein sequence ID" value="HIZ01149.1"/>
    <property type="molecule type" value="Genomic_DNA"/>
</dbReference>
<evidence type="ECO:0000313" key="2">
    <source>
        <dbReference type="EMBL" id="HIZ01149.1"/>
    </source>
</evidence>
<dbReference type="AlphaFoldDB" id="A0A9D2CX48"/>
<proteinExistence type="predicted"/>